<dbReference type="RefSeq" id="WP_330431281.1">
    <property type="nucleotide sequence ID" value="NZ_JAZDUF010000001.1"/>
</dbReference>
<dbReference type="Gene3D" id="3.40.50.12780">
    <property type="entry name" value="N-terminal domain of ligase-like"/>
    <property type="match status" value="1"/>
</dbReference>
<keyword evidence="2" id="KW-0436">Ligase</keyword>
<organism evidence="5 6">
    <name type="scientific">Gordonia sesuvii</name>
    <dbReference type="NCBI Taxonomy" id="3116777"/>
    <lineage>
        <taxon>Bacteria</taxon>
        <taxon>Bacillati</taxon>
        <taxon>Actinomycetota</taxon>
        <taxon>Actinomycetes</taxon>
        <taxon>Mycobacteriales</taxon>
        <taxon>Gordoniaceae</taxon>
        <taxon>Gordonia</taxon>
    </lineage>
</organism>
<evidence type="ECO:0000259" key="3">
    <source>
        <dbReference type="Pfam" id="PF00501"/>
    </source>
</evidence>
<evidence type="ECO:0000313" key="5">
    <source>
        <dbReference type="EMBL" id="MEE3849658.1"/>
    </source>
</evidence>
<comment type="caution">
    <text evidence="5">The sequence shown here is derived from an EMBL/GenBank/DDBJ whole genome shotgun (WGS) entry which is preliminary data.</text>
</comment>
<reference evidence="5 6" key="1">
    <citation type="submission" date="2024-01" db="EMBL/GenBank/DDBJ databases">
        <title>Draft genome sequence of Gordonia sp. LSe1-13.</title>
        <authorList>
            <person name="Suphannarot A."/>
            <person name="Mingma R."/>
        </authorList>
    </citation>
    <scope>NUCLEOTIDE SEQUENCE [LARGE SCALE GENOMIC DNA]</scope>
    <source>
        <strain evidence="5 6">LSe1-13</strain>
    </source>
</reference>
<protein>
    <submittedName>
        <fullName evidence="5">AMP-binding protein</fullName>
    </submittedName>
</protein>
<dbReference type="Pfam" id="PF00501">
    <property type="entry name" value="AMP-binding"/>
    <property type="match status" value="1"/>
</dbReference>
<feature type="domain" description="AMP-dependent synthetase/ligase" evidence="3">
    <location>
        <begin position="20"/>
        <end position="398"/>
    </location>
</feature>
<evidence type="ECO:0000259" key="4">
    <source>
        <dbReference type="Pfam" id="PF13193"/>
    </source>
</evidence>
<gene>
    <name evidence="5" type="ORF">VZC37_04905</name>
</gene>
<dbReference type="EMBL" id="JAZDUF010000001">
    <property type="protein sequence ID" value="MEE3849658.1"/>
    <property type="molecule type" value="Genomic_DNA"/>
</dbReference>
<dbReference type="Pfam" id="PF13193">
    <property type="entry name" value="AMP-binding_C"/>
    <property type="match status" value="1"/>
</dbReference>
<name>A0ABU7MA15_9ACTN</name>
<dbReference type="PANTHER" id="PTHR43201:SF5">
    <property type="entry name" value="MEDIUM-CHAIN ACYL-COA LIGASE ACSF2, MITOCHONDRIAL"/>
    <property type="match status" value="1"/>
</dbReference>
<sequence>MPVTTELTELPATIPELLSKAVRNHGDQPAVVDEDSRLTYSQLDEIARTVARALLACGVRLGDRVALWVPNRSEYVVALLGAQLIGASVVPLNTRYRGSEARAILRRSRASALIVANEFLGTDYLAMLIDTGESVECGRIAGLTDLHTVIDLDGDHDAAMSWRDFLQLSARTDESALRAAVSAVTADTVADILYTSGTTGAPKGVMSAHRQTIRVAADWARGAQLSPTDRYAVVNPFFHSFGYKAGIVCSLLSGTAIYPVQVFEPVELLAMIERERITVLPGPPTIFTTLINHPRRSEFDTSALRFSIAGATTVPDVLFREMREILGFDTVAQAYGLTECPVVTLSRANEDLDHIAETTGPPVSGLEVRIAGSTGESLPPGEDGEILIRGESVMMGYFDDPEATAASIDPEGWLHTGDVGRVDQHGCVTLTGRIKDMFIVGGFNVYPAEVEQTLSTHPKIAEAAVVGVPDVRLGSVGHAFVVPVPGAEPEVVELQAFCSEHLANFKVPRGFTIGTELPRNATGKVLKDSLRARICDPVS</sequence>
<evidence type="ECO:0000256" key="1">
    <source>
        <dbReference type="ARBA" id="ARBA00006432"/>
    </source>
</evidence>
<dbReference type="PROSITE" id="PS00455">
    <property type="entry name" value="AMP_BINDING"/>
    <property type="match status" value="1"/>
</dbReference>
<dbReference type="PANTHER" id="PTHR43201">
    <property type="entry name" value="ACYL-COA SYNTHETASE"/>
    <property type="match status" value="1"/>
</dbReference>
<evidence type="ECO:0000313" key="6">
    <source>
        <dbReference type="Proteomes" id="UP001347146"/>
    </source>
</evidence>
<dbReference type="InterPro" id="IPR042099">
    <property type="entry name" value="ANL_N_sf"/>
</dbReference>
<comment type="similarity">
    <text evidence="1">Belongs to the ATP-dependent AMP-binding enzyme family.</text>
</comment>
<evidence type="ECO:0000256" key="2">
    <source>
        <dbReference type="ARBA" id="ARBA00022598"/>
    </source>
</evidence>
<dbReference type="InterPro" id="IPR045851">
    <property type="entry name" value="AMP-bd_C_sf"/>
</dbReference>
<keyword evidence="6" id="KW-1185">Reference proteome</keyword>
<dbReference type="SUPFAM" id="SSF56801">
    <property type="entry name" value="Acetyl-CoA synthetase-like"/>
    <property type="match status" value="1"/>
</dbReference>
<dbReference type="InterPro" id="IPR025110">
    <property type="entry name" value="AMP-bd_C"/>
</dbReference>
<dbReference type="Proteomes" id="UP001347146">
    <property type="component" value="Unassembled WGS sequence"/>
</dbReference>
<dbReference type="Gene3D" id="3.30.300.30">
    <property type="match status" value="1"/>
</dbReference>
<proteinExistence type="inferred from homology"/>
<accession>A0ABU7MA15</accession>
<dbReference type="InterPro" id="IPR000873">
    <property type="entry name" value="AMP-dep_synth/lig_dom"/>
</dbReference>
<feature type="domain" description="AMP-binding enzyme C-terminal" evidence="4">
    <location>
        <begin position="449"/>
        <end position="524"/>
    </location>
</feature>
<dbReference type="InterPro" id="IPR020845">
    <property type="entry name" value="AMP-binding_CS"/>
</dbReference>